<organism evidence="3 4">
    <name type="scientific">Roseovarius aquimarinus</name>
    <dbReference type="NCBI Taxonomy" id="1229156"/>
    <lineage>
        <taxon>Bacteria</taxon>
        <taxon>Pseudomonadati</taxon>
        <taxon>Pseudomonadota</taxon>
        <taxon>Alphaproteobacteria</taxon>
        <taxon>Rhodobacterales</taxon>
        <taxon>Roseobacteraceae</taxon>
        <taxon>Roseovarius</taxon>
    </lineage>
</organism>
<reference evidence="3 4" key="1">
    <citation type="submission" date="2024-10" db="EMBL/GenBank/DDBJ databases">
        <authorList>
            <person name="Yang X.-N."/>
        </authorList>
    </citation>
    <scope>NUCLEOTIDE SEQUENCE [LARGE SCALE GENOMIC DNA]</scope>
    <source>
        <strain evidence="3 4">CAU 1059</strain>
    </source>
</reference>
<dbReference type="SUPFAM" id="SSF52833">
    <property type="entry name" value="Thioredoxin-like"/>
    <property type="match status" value="1"/>
</dbReference>
<dbReference type="RefSeq" id="WP_377169886.1">
    <property type="nucleotide sequence ID" value="NZ_JBHTJC010000001.1"/>
</dbReference>
<dbReference type="Proteomes" id="UP001607157">
    <property type="component" value="Unassembled WGS sequence"/>
</dbReference>
<proteinExistence type="inferred from homology"/>
<evidence type="ECO:0000256" key="1">
    <source>
        <dbReference type="ARBA" id="ARBA00007198"/>
    </source>
</evidence>
<dbReference type="InterPro" id="IPR036249">
    <property type="entry name" value="Thioredoxin-like_sf"/>
</dbReference>
<dbReference type="PANTHER" id="PTHR30041">
    <property type="entry name" value="ARSENATE REDUCTASE"/>
    <property type="match status" value="1"/>
</dbReference>
<comment type="similarity">
    <text evidence="1 2">Belongs to the ArsC family.</text>
</comment>
<comment type="caution">
    <text evidence="3">The sequence shown here is derived from an EMBL/GenBank/DDBJ whole genome shotgun (WGS) entry which is preliminary data.</text>
</comment>
<dbReference type="PROSITE" id="PS51353">
    <property type="entry name" value="ARSC"/>
    <property type="match status" value="1"/>
</dbReference>
<keyword evidence="4" id="KW-1185">Reference proteome</keyword>
<evidence type="ECO:0000313" key="4">
    <source>
        <dbReference type="Proteomes" id="UP001607157"/>
    </source>
</evidence>
<evidence type="ECO:0000313" key="3">
    <source>
        <dbReference type="EMBL" id="MFH0252305.1"/>
    </source>
</evidence>
<gene>
    <name evidence="3" type="ORF">ACGRVM_00240</name>
</gene>
<dbReference type="EMBL" id="JBIHMM010000001">
    <property type="protein sequence ID" value="MFH0252305.1"/>
    <property type="molecule type" value="Genomic_DNA"/>
</dbReference>
<evidence type="ECO:0000256" key="2">
    <source>
        <dbReference type="PROSITE-ProRule" id="PRU01282"/>
    </source>
</evidence>
<accession>A0ABW7I2C5</accession>
<name>A0ABW7I2C5_9RHOB</name>
<dbReference type="PANTHER" id="PTHR30041:SF8">
    <property type="entry name" value="PROTEIN YFFB"/>
    <property type="match status" value="1"/>
</dbReference>
<protein>
    <submittedName>
        <fullName evidence="3">Arsenate reductase family protein</fullName>
    </submittedName>
</protein>
<dbReference type="InterPro" id="IPR006660">
    <property type="entry name" value="Arsenate_reductase-like"/>
</dbReference>
<sequence length="104" mass="11222">MKIYGLKTCDTCRKAAKALPGADLVDIRAEPLAEDTLRAAHETFGDALVNTRSTTWRGLPEAERAAPPLDLLRRHPALMKRPLIDAGGTLYLGWGKDVQAALAG</sequence>
<dbReference type="Pfam" id="PF03960">
    <property type="entry name" value="ArsC"/>
    <property type="match status" value="1"/>
</dbReference>
<dbReference type="Gene3D" id="3.40.30.10">
    <property type="entry name" value="Glutaredoxin"/>
    <property type="match status" value="1"/>
</dbReference>